<dbReference type="InterPro" id="IPR014757">
    <property type="entry name" value="Tscrpt_reg_IclR_C"/>
</dbReference>
<dbReference type="GO" id="GO:0003677">
    <property type="term" value="F:DNA binding"/>
    <property type="evidence" value="ECO:0007669"/>
    <property type="project" value="UniProtKB-KW"/>
</dbReference>
<comment type="caution">
    <text evidence="6">The sequence shown here is derived from an EMBL/GenBank/DDBJ whole genome shotgun (WGS) entry which is preliminary data.</text>
</comment>
<keyword evidence="7" id="KW-1185">Reference proteome</keyword>
<dbReference type="GO" id="GO:0003700">
    <property type="term" value="F:DNA-binding transcription factor activity"/>
    <property type="evidence" value="ECO:0007669"/>
    <property type="project" value="TreeGrafter"/>
</dbReference>
<dbReference type="Pfam" id="PF01614">
    <property type="entry name" value="IclR_C"/>
    <property type="match status" value="1"/>
</dbReference>
<dbReference type="InterPro" id="IPR036390">
    <property type="entry name" value="WH_DNA-bd_sf"/>
</dbReference>
<sequence>MGTKESPVGSVDRALRIIQLLSESGRGVTLEDLAVRSGIPRSSLHRLLGALRHRGFAAQPEPNGPYFLGTELLAAAFRFYDRIDLRSLVHPVLLRLREELNETTHMAVLDGAEIVYVDKVEAIHPITMTSVIGGRNPAHCTGVGKALLAWTYPTDEAIKLWASTQELRAVTRNTITSPARLAEEMAAIRERGYALDMEENEEGVRCAAVPVFLGRGVPSAGVSVTAPKDRFPKGRLTEVAVRLQAVLAEELDRPAS</sequence>
<dbReference type="EMBL" id="VSFG01000016">
    <property type="protein sequence ID" value="TYB38394.1"/>
    <property type="molecule type" value="Genomic_DNA"/>
</dbReference>
<proteinExistence type="predicted"/>
<evidence type="ECO:0000256" key="3">
    <source>
        <dbReference type="ARBA" id="ARBA00023163"/>
    </source>
</evidence>
<dbReference type="SUPFAM" id="SSF55781">
    <property type="entry name" value="GAF domain-like"/>
    <property type="match status" value="1"/>
</dbReference>
<evidence type="ECO:0000259" key="4">
    <source>
        <dbReference type="PROSITE" id="PS51077"/>
    </source>
</evidence>
<dbReference type="PANTHER" id="PTHR30136:SF24">
    <property type="entry name" value="HTH-TYPE TRANSCRIPTIONAL REPRESSOR ALLR"/>
    <property type="match status" value="1"/>
</dbReference>
<feature type="domain" description="HTH iclR-type" evidence="4">
    <location>
        <begin position="8"/>
        <end position="70"/>
    </location>
</feature>
<gene>
    <name evidence="6" type="ORF">FXF69_41365</name>
</gene>
<dbReference type="GO" id="GO:0045892">
    <property type="term" value="P:negative regulation of DNA-templated transcription"/>
    <property type="evidence" value="ECO:0007669"/>
    <property type="project" value="TreeGrafter"/>
</dbReference>
<accession>A0A5D0N1P0</accession>
<dbReference type="Pfam" id="PF09339">
    <property type="entry name" value="HTH_IclR"/>
    <property type="match status" value="1"/>
</dbReference>
<feature type="domain" description="IclR-ED" evidence="5">
    <location>
        <begin position="71"/>
        <end position="256"/>
    </location>
</feature>
<dbReference type="Gene3D" id="3.30.450.40">
    <property type="match status" value="1"/>
</dbReference>
<dbReference type="Gene3D" id="1.10.10.10">
    <property type="entry name" value="Winged helix-like DNA-binding domain superfamily/Winged helix DNA-binding domain"/>
    <property type="match status" value="1"/>
</dbReference>
<organism evidence="6 7">
    <name type="scientific">Actinomadura chibensis</name>
    <dbReference type="NCBI Taxonomy" id="392828"/>
    <lineage>
        <taxon>Bacteria</taxon>
        <taxon>Bacillati</taxon>
        <taxon>Actinomycetota</taxon>
        <taxon>Actinomycetes</taxon>
        <taxon>Streptosporangiales</taxon>
        <taxon>Thermomonosporaceae</taxon>
        <taxon>Actinomadura</taxon>
    </lineage>
</organism>
<dbReference type="STRING" id="1220554.GCA_001552135_07282"/>
<evidence type="ECO:0000313" key="6">
    <source>
        <dbReference type="EMBL" id="TYB38394.1"/>
    </source>
</evidence>
<dbReference type="PANTHER" id="PTHR30136">
    <property type="entry name" value="HELIX-TURN-HELIX TRANSCRIPTIONAL REGULATOR, ICLR FAMILY"/>
    <property type="match status" value="1"/>
</dbReference>
<protein>
    <submittedName>
        <fullName evidence="6">IclR family transcriptional regulator</fullName>
    </submittedName>
</protein>
<dbReference type="RefSeq" id="WP_067902863.1">
    <property type="nucleotide sequence ID" value="NZ_VSFG01000016.1"/>
</dbReference>
<dbReference type="InterPro" id="IPR005471">
    <property type="entry name" value="Tscrpt_reg_IclR_N"/>
</dbReference>
<dbReference type="PROSITE" id="PS51077">
    <property type="entry name" value="HTH_ICLR"/>
    <property type="match status" value="1"/>
</dbReference>
<name>A0A5D0N1P0_9ACTN</name>
<dbReference type="SMART" id="SM00346">
    <property type="entry name" value="HTH_ICLR"/>
    <property type="match status" value="1"/>
</dbReference>
<keyword evidence="1" id="KW-0805">Transcription regulation</keyword>
<evidence type="ECO:0000256" key="2">
    <source>
        <dbReference type="ARBA" id="ARBA00023125"/>
    </source>
</evidence>
<evidence type="ECO:0000313" key="7">
    <source>
        <dbReference type="Proteomes" id="UP000323380"/>
    </source>
</evidence>
<dbReference type="InterPro" id="IPR036388">
    <property type="entry name" value="WH-like_DNA-bd_sf"/>
</dbReference>
<keyword evidence="3" id="KW-0804">Transcription</keyword>
<dbReference type="InterPro" id="IPR050707">
    <property type="entry name" value="HTH_MetabolicPath_Reg"/>
</dbReference>
<dbReference type="PROSITE" id="PS51078">
    <property type="entry name" value="ICLR_ED"/>
    <property type="match status" value="1"/>
</dbReference>
<evidence type="ECO:0000256" key="1">
    <source>
        <dbReference type="ARBA" id="ARBA00023015"/>
    </source>
</evidence>
<dbReference type="SUPFAM" id="SSF46785">
    <property type="entry name" value="Winged helix' DNA-binding domain"/>
    <property type="match status" value="1"/>
</dbReference>
<dbReference type="Proteomes" id="UP000323380">
    <property type="component" value="Unassembled WGS sequence"/>
</dbReference>
<reference evidence="6 7" key="1">
    <citation type="submission" date="2019-08" db="EMBL/GenBank/DDBJ databases">
        <title>Actinomadura sp. nov. CYP1-5 isolated from mountain soil.</title>
        <authorList>
            <person name="Songsumanus A."/>
            <person name="Kuncharoen N."/>
            <person name="Kudo T."/>
            <person name="Yuki M."/>
            <person name="Igarashi Y."/>
            <person name="Tanasupawat S."/>
        </authorList>
    </citation>
    <scope>NUCLEOTIDE SEQUENCE [LARGE SCALE GENOMIC DNA]</scope>
    <source>
        <strain evidence="6 7">JCM 14158</strain>
    </source>
</reference>
<dbReference type="AlphaFoldDB" id="A0A5D0N1P0"/>
<evidence type="ECO:0000259" key="5">
    <source>
        <dbReference type="PROSITE" id="PS51078"/>
    </source>
</evidence>
<dbReference type="InterPro" id="IPR029016">
    <property type="entry name" value="GAF-like_dom_sf"/>
</dbReference>
<keyword evidence="2" id="KW-0238">DNA-binding</keyword>